<proteinExistence type="predicted"/>
<dbReference type="CDD" id="cd17039">
    <property type="entry name" value="Ubl_ubiquitin_like"/>
    <property type="match status" value="1"/>
</dbReference>
<dbReference type="AlphaFoldDB" id="A0AAD3E366"/>
<feature type="compositionally biased region" description="Low complexity" evidence="1">
    <location>
        <begin position="161"/>
        <end position="171"/>
    </location>
</feature>
<gene>
    <name evidence="3" type="ORF">Agub_g15401</name>
</gene>
<dbReference type="Gene3D" id="3.10.20.90">
    <property type="entry name" value="Phosphatidylinositol 3-kinase Catalytic Subunit, Chain A, domain 1"/>
    <property type="match status" value="1"/>
</dbReference>
<dbReference type="Proteomes" id="UP001054857">
    <property type="component" value="Unassembled WGS sequence"/>
</dbReference>
<feature type="region of interest" description="Disordered" evidence="1">
    <location>
        <begin position="152"/>
        <end position="171"/>
    </location>
</feature>
<dbReference type="InterPro" id="IPR029071">
    <property type="entry name" value="Ubiquitin-like_domsf"/>
</dbReference>
<sequence length="260" mass="27913">MPAKVTDLLVEGTVVGTPFRKLICYDISNVTNLRSLKARLLTDLKLAGAPVGSDCDIVLRNYALTDYEQTPFNSNEAGSCALSDQDIWSRGSGLQSRLMAAAPCPRVPINPAEDSRHAMLAIASRQYYDRLGEGNVILPLEARVKPSISTPREMATGATDNAGPAPEANAAAAVPNSLESQPFEITVRDFRGRNHSVRVCGSTPVQRLKQGIAGALGCSVVGHWVFLHRGQPLREELDLADHGVGPGSCVELQLTSQQQQ</sequence>
<dbReference type="EMBL" id="BMAR01000072">
    <property type="protein sequence ID" value="GFR52784.1"/>
    <property type="molecule type" value="Genomic_DNA"/>
</dbReference>
<dbReference type="Pfam" id="PF00240">
    <property type="entry name" value="ubiquitin"/>
    <property type="match status" value="1"/>
</dbReference>
<evidence type="ECO:0000256" key="1">
    <source>
        <dbReference type="SAM" id="MobiDB-lite"/>
    </source>
</evidence>
<dbReference type="PROSITE" id="PS50053">
    <property type="entry name" value="UBIQUITIN_2"/>
    <property type="match status" value="1"/>
</dbReference>
<organism evidence="3 4">
    <name type="scientific">Astrephomene gubernaculifera</name>
    <dbReference type="NCBI Taxonomy" id="47775"/>
    <lineage>
        <taxon>Eukaryota</taxon>
        <taxon>Viridiplantae</taxon>
        <taxon>Chlorophyta</taxon>
        <taxon>core chlorophytes</taxon>
        <taxon>Chlorophyceae</taxon>
        <taxon>CS clade</taxon>
        <taxon>Chlamydomonadales</taxon>
        <taxon>Astrephomenaceae</taxon>
        <taxon>Astrephomene</taxon>
    </lineage>
</organism>
<name>A0AAD3E366_9CHLO</name>
<feature type="non-terminal residue" evidence="3">
    <location>
        <position position="260"/>
    </location>
</feature>
<evidence type="ECO:0000313" key="4">
    <source>
        <dbReference type="Proteomes" id="UP001054857"/>
    </source>
</evidence>
<feature type="domain" description="Ubiquitin-like" evidence="2">
    <location>
        <begin position="183"/>
        <end position="255"/>
    </location>
</feature>
<accession>A0AAD3E366</accession>
<dbReference type="InterPro" id="IPR000626">
    <property type="entry name" value="Ubiquitin-like_dom"/>
</dbReference>
<evidence type="ECO:0000313" key="3">
    <source>
        <dbReference type="EMBL" id="GFR52784.1"/>
    </source>
</evidence>
<dbReference type="SMART" id="SM00213">
    <property type="entry name" value="UBQ"/>
    <property type="match status" value="1"/>
</dbReference>
<dbReference type="SUPFAM" id="SSF54236">
    <property type="entry name" value="Ubiquitin-like"/>
    <property type="match status" value="1"/>
</dbReference>
<evidence type="ECO:0000259" key="2">
    <source>
        <dbReference type="PROSITE" id="PS50053"/>
    </source>
</evidence>
<comment type="caution">
    <text evidence="3">The sequence shown here is derived from an EMBL/GenBank/DDBJ whole genome shotgun (WGS) entry which is preliminary data.</text>
</comment>
<protein>
    <recommendedName>
        <fullName evidence="2">Ubiquitin-like domain-containing protein</fullName>
    </recommendedName>
</protein>
<keyword evidence="4" id="KW-1185">Reference proteome</keyword>
<reference evidence="3 4" key="1">
    <citation type="journal article" date="2021" name="Sci. Rep.">
        <title>Genome sequencing of the multicellular alga Astrephomene provides insights into convergent evolution of germ-soma differentiation.</title>
        <authorList>
            <person name="Yamashita S."/>
            <person name="Yamamoto K."/>
            <person name="Matsuzaki R."/>
            <person name="Suzuki S."/>
            <person name="Yamaguchi H."/>
            <person name="Hirooka S."/>
            <person name="Minakuchi Y."/>
            <person name="Miyagishima S."/>
            <person name="Kawachi M."/>
            <person name="Toyoda A."/>
            <person name="Nozaki H."/>
        </authorList>
    </citation>
    <scope>NUCLEOTIDE SEQUENCE [LARGE SCALE GENOMIC DNA]</scope>
    <source>
        <strain evidence="3 4">NIES-4017</strain>
    </source>
</reference>